<dbReference type="AlphaFoldDB" id="A0A7S4P0S2"/>
<sequence length="521" mass="57547">MGDLCSAFGFPTPDLQNVRCVVSSVTFPTMFQTYLGVRFSADSTPGDIQVVRHLQCLRSILALFSDAHLDGLRCALCKYSDLQKAVLLHQLSHFFGAIELAHLAPLCGSGISPSELNERFRIDRHQPLLSCVLSELLIRCSPESFLFLQRSLPSLTDGEKIMLVPLLSCELHLWGRFRNTFFSGDRERSSISQPIKVELEEEEEEPNRLSRPSAAADAVPALQSQQGDSKLGFSISLLEFPNTKKSVVSKKALPAPRPSLMLKGDDSGFRSQLFVVPVLANYDTGELLANQLLGAKALPIVTGKKITFNALKIIKTSIQLGNIRPCIQFELRRYDRDSNQKGPFDLLHWVRSEPMHVVSHSTLCKIAPPTGSSAVPSSSSSLLQFEQPAPMSLGRQSPSSMVVSLSPTLTDVIPETADWRGGTRIAILGENFVDNPSKARVRFGSTQVVPEILGPRTLICFAPRHPLGQVPMSVSFDGENWTLDRPFYFTESAPVLEEVQNVMNSSCPSLDLENIDEFFDF</sequence>
<dbReference type="CDD" id="cd00102">
    <property type="entry name" value="IPT"/>
    <property type="match status" value="1"/>
</dbReference>
<dbReference type="SMART" id="SM00429">
    <property type="entry name" value="IPT"/>
    <property type="match status" value="1"/>
</dbReference>
<dbReference type="InterPro" id="IPR002909">
    <property type="entry name" value="IPT_dom"/>
</dbReference>
<organism evidence="2">
    <name type="scientific">Paramoeba aestuarina</name>
    <dbReference type="NCBI Taxonomy" id="180227"/>
    <lineage>
        <taxon>Eukaryota</taxon>
        <taxon>Amoebozoa</taxon>
        <taxon>Discosea</taxon>
        <taxon>Flabellinia</taxon>
        <taxon>Dactylopodida</taxon>
        <taxon>Paramoebidae</taxon>
        <taxon>Paramoeba</taxon>
    </lineage>
</organism>
<dbReference type="Pfam" id="PF01833">
    <property type="entry name" value="TIG"/>
    <property type="match status" value="1"/>
</dbReference>
<dbReference type="InterPro" id="IPR014756">
    <property type="entry name" value="Ig_E-set"/>
</dbReference>
<proteinExistence type="predicted"/>
<dbReference type="InterPro" id="IPR013783">
    <property type="entry name" value="Ig-like_fold"/>
</dbReference>
<gene>
    <name evidence="2" type="ORF">NAES01612_LOCUS17633</name>
</gene>
<dbReference type="SUPFAM" id="SSF81296">
    <property type="entry name" value="E set domains"/>
    <property type="match status" value="1"/>
</dbReference>
<name>A0A7S4P0S2_9EUKA</name>
<reference evidence="2" key="1">
    <citation type="submission" date="2021-01" db="EMBL/GenBank/DDBJ databases">
        <authorList>
            <person name="Corre E."/>
            <person name="Pelletier E."/>
            <person name="Niang G."/>
            <person name="Scheremetjew M."/>
            <person name="Finn R."/>
            <person name="Kale V."/>
            <person name="Holt S."/>
            <person name="Cochrane G."/>
            <person name="Meng A."/>
            <person name="Brown T."/>
            <person name="Cohen L."/>
        </authorList>
    </citation>
    <scope>NUCLEOTIDE SEQUENCE</scope>
    <source>
        <strain evidence="2">SoJaBio B1-5/56/2</strain>
    </source>
</reference>
<feature type="domain" description="IPT/TIG" evidence="1">
    <location>
        <begin position="406"/>
        <end position="490"/>
    </location>
</feature>
<accession>A0A7S4P0S2</accession>
<evidence type="ECO:0000259" key="1">
    <source>
        <dbReference type="SMART" id="SM00429"/>
    </source>
</evidence>
<protein>
    <recommendedName>
        <fullName evidence="1">IPT/TIG domain-containing protein</fullName>
    </recommendedName>
</protein>
<dbReference type="EMBL" id="HBKR01026918">
    <property type="protein sequence ID" value="CAE2320003.1"/>
    <property type="molecule type" value="Transcribed_RNA"/>
</dbReference>
<evidence type="ECO:0000313" key="2">
    <source>
        <dbReference type="EMBL" id="CAE2320003.1"/>
    </source>
</evidence>
<dbReference type="Gene3D" id="2.60.40.10">
    <property type="entry name" value="Immunoglobulins"/>
    <property type="match status" value="1"/>
</dbReference>